<comment type="caution">
    <text evidence="2">The sequence shown here is derived from an EMBL/GenBank/DDBJ whole genome shotgun (WGS) entry which is preliminary data.</text>
</comment>
<reference evidence="2 3" key="1">
    <citation type="submission" date="2024-01" db="EMBL/GenBank/DDBJ databases">
        <title>The complete chloroplast genome sequence of Lithospermum erythrorhizon: insights into the phylogenetic relationship among Boraginaceae species and the maternal lineages of purple gromwells.</title>
        <authorList>
            <person name="Okada T."/>
            <person name="Watanabe K."/>
        </authorList>
    </citation>
    <scope>NUCLEOTIDE SEQUENCE [LARGE SCALE GENOMIC DNA]</scope>
</reference>
<dbReference type="PANTHER" id="PTHR33132">
    <property type="entry name" value="OSJNBB0118P14.9 PROTEIN"/>
    <property type="match status" value="1"/>
</dbReference>
<proteinExistence type="predicted"/>
<dbReference type="Proteomes" id="UP001454036">
    <property type="component" value="Unassembled WGS sequence"/>
</dbReference>
<feature type="compositionally biased region" description="Polar residues" evidence="1">
    <location>
        <begin position="24"/>
        <end position="52"/>
    </location>
</feature>
<evidence type="ECO:0000313" key="2">
    <source>
        <dbReference type="EMBL" id="GAA0141089.1"/>
    </source>
</evidence>
<dbReference type="PANTHER" id="PTHR33132:SF128">
    <property type="entry name" value="OS01G0778900 PROTEIN"/>
    <property type="match status" value="1"/>
</dbReference>
<evidence type="ECO:0000256" key="1">
    <source>
        <dbReference type="SAM" id="MobiDB-lite"/>
    </source>
</evidence>
<evidence type="ECO:0000313" key="3">
    <source>
        <dbReference type="Proteomes" id="UP001454036"/>
    </source>
</evidence>
<sequence length="93" mass="10307">MTEENKHVKFNRADATTPEETKKQSNVNLSRFYQEQESKAAPQTPTSSHQCLCSPTTHAGSFRCRLHRVRNIGGLRRIGASCSSLTTLASNSL</sequence>
<protein>
    <submittedName>
        <fullName evidence="2">Uncharacterized protein</fullName>
    </submittedName>
</protein>
<dbReference type="EMBL" id="BAABME010000247">
    <property type="protein sequence ID" value="GAA0141089.1"/>
    <property type="molecule type" value="Genomic_DNA"/>
</dbReference>
<keyword evidence="3" id="KW-1185">Reference proteome</keyword>
<gene>
    <name evidence="2" type="ORF">LIER_02313</name>
</gene>
<feature type="region of interest" description="Disordered" evidence="1">
    <location>
        <begin position="1"/>
        <end position="52"/>
    </location>
</feature>
<organism evidence="2 3">
    <name type="scientific">Lithospermum erythrorhizon</name>
    <name type="common">Purple gromwell</name>
    <name type="synonym">Lithospermum officinale var. erythrorhizon</name>
    <dbReference type="NCBI Taxonomy" id="34254"/>
    <lineage>
        <taxon>Eukaryota</taxon>
        <taxon>Viridiplantae</taxon>
        <taxon>Streptophyta</taxon>
        <taxon>Embryophyta</taxon>
        <taxon>Tracheophyta</taxon>
        <taxon>Spermatophyta</taxon>
        <taxon>Magnoliopsida</taxon>
        <taxon>eudicotyledons</taxon>
        <taxon>Gunneridae</taxon>
        <taxon>Pentapetalae</taxon>
        <taxon>asterids</taxon>
        <taxon>lamiids</taxon>
        <taxon>Boraginales</taxon>
        <taxon>Boraginaceae</taxon>
        <taxon>Boraginoideae</taxon>
        <taxon>Lithospermeae</taxon>
        <taxon>Lithospermum</taxon>
    </lineage>
</organism>
<accession>A0AAV3NNY0</accession>
<name>A0AAV3NNY0_LITER</name>
<dbReference type="AlphaFoldDB" id="A0AAV3NNY0"/>